<dbReference type="InterPro" id="IPR010512">
    <property type="entry name" value="DUF1091"/>
</dbReference>
<keyword evidence="2" id="KW-1185">Reference proteome</keyword>
<accession>A0ABM1PBP1</accession>
<dbReference type="PANTHER" id="PTHR20898:SF0">
    <property type="entry name" value="DAEDALUS ON 3-RELATED"/>
    <property type="match status" value="1"/>
</dbReference>
<gene>
    <name evidence="3" type="primary">LOC108614920</name>
</gene>
<reference evidence="3" key="3">
    <citation type="submission" date="2025-08" db="UniProtKB">
        <authorList>
            <consortium name="RefSeq"/>
        </authorList>
    </citation>
    <scope>IDENTIFICATION</scope>
    <source>
        <tissue evidence="3">Whole organism</tissue>
    </source>
</reference>
<dbReference type="GeneID" id="108614920"/>
<reference evidence="2" key="2">
    <citation type="journal article" date="2016" name="G3 (Bethesda)">
        <title>Genome Evolution in Three Species of Cactophilic Drosophila.</title>
        <authorList>
            <person name="Sanchez-Flores A."/>
            <person name="Penazola F."/>
            <person name="Carpinteyro-Ponce J."/>
            <person name="Nazario-Yepiz N."/>
            <person name="Abreu-Goodger C."/>
            <person name="Machado C.A."/>
            <person name="Markow T.A."/>
        </authorList>
    </citation>
    <scope>NUCLEOTIDE SEQUENCE [LARGE SCALE GENOMIC DNA]</scope>
</reference>
<sequence>MFRLMALLILGLAVNLNIAKNRNLRLRWSTFECQVHSDYISEYKCDVVQPRRSAFNVELNLLQELKAVKIHSLISTTYTTAGIYQKLFENTLNACRVISQVSRKGIISNIYSSIIKATNQPTKCPISKGLLYYYNISVEEAMPSFVPVSHLMTQVHFFDRNQCYLNITLEGTVSNT</sequence>
<proteinExistence type="predicted"/>
<evidence type="ECO:0000313" key="2">
    <source>
        <dbReference type="Proteomes" id="UP000694904"/>
    </source>
</evidence>
<dbReference type="PANTHER" id="PTHR20898">
    <property type="entry name" value="DAEDALUS ON 3-RELATED-RELATED"/>
    <property type="match status" value="1"/>
</dbReference>
<name>A0ABM1PBP1_DROAR</name>
<protein>
    <submittedName>
        <fullName evidence="3">Uncharacterized protein LOC108614920</fullName>
    </submittedName>
</protein>
<organism evidence="2 3">
    <name type="scientific">Drosophila arizonae</name>
    <name type="common">Fruit fly</name>
    <dbReference type="NCBI Taxonomy" id="7263"/>
    <lineage>
        <taxon>Eukaryota</taxon>
        <taxon>Metazoa</taxon>
        <taxon>Ecdysozoa</taxon>
        <taxon>Arthropoda</taxon>
        <taxon>Hexapoda</taxon>
        <taxon>Insecta</taxon>
        <taxon>Pterygota</taxon>
        <taxon>Neoptera</taxon>
        <taxon>Endopterygota</taxon>
        <taxon>Diptera</taxon>
        <taxon>Brachycera</taxon>
        <taxon>Muscomorpha</taxon>
        <taxon>Ephydroidea</taxon>
        <taxon>Drosophilidae</taxon>
        <taxon>Drosophila</taxon>
    </lineage>
</organism>
<feature type="signal peptide" evidence="1">
    <location>
        <begin position="1"/>
        <end position="19"/>
    </location>
</feature>
<feature type="chain" id="PRO_5046686552" evidence="1">
    <location>
        <begin position="20"/>
        <end position="176"/>
    </location>
</feature>
<evidence type="ECO:0000256" key="1">
    <source>
        <dbReference type="SAM" id="SignalP"/>
    </source>
</evidence>
<dbReference type="RefSeq" id="XP_017864627.1">
    <property type="nucleotide sequence ID" value="XM_018009138.1"/>
</dbReference>
<keyword evidence="1" id="KW-0732">Signal</keyword>
<dbReference type="Pfam" id="PF06477">
    <property type="entry name" value="DUF1091"/>
    <property type="match status" value="1"/>
</dbReference>
<dbReference type="Proteomes" id="UP000694904">
    <property type="component" value="Chromosome 5"/>
</dbReference>
<reference evidence="2" key="1">
    <citation type="journal article" date="1997" name="Nucleic Acids Res.">
        <title>tRNAscan-SE: a program for improved detection of transfer RNA genes in genomic sequence.</title>
        <authorList>
            <person name="Lowe T.M."/>
            <person name="Eddy S.R."/>
        </authorList>
    </citation>
    <scope>NUCLEOTIDE SEQUENCE [LARGE SCALE GENOMIC DNA]</scope>
</reference>
<evidence type="ECO:0000313" key="3">
    <source>
        <dbReference type="RefSeq" id="XP_017864627.1"/>
    </source>
</evidence>